<dbReference type="STRING" id="1133849.O3I_023835"/>
<accession>K0EZ05</accession>
<reference evidence="2 3" key="1">
    <citation type="journal article" date="2012" name="J. Bacteriol.">
        <title>Complete genome sequence of Nocardia brasiliensis HUJEG-1.</title>
        <authorList>
            <person name="Vera-Cabrera L."/>
            <person name="Ortiz-Lopez R."/>
            <person name="Elizondo-Gonzalez R."/>
            <person name="Perez-Maya A.A."/>
            <person name="Ocampo-Candiani J."/>
        </authorList>
    </citation>
    <scope>NUCLEOTIDE SEQUENCE [LARGE SCALE GENOMIC DNA]</scope>
    <source>
        <strain evidence="3">ATCC 700358</strain>
    </source>
</reference>
<dbReference type="AlphaFoldDB" id="K0EZ05"/>
<evidence type="ECO:0000313" key="3">
    <source>
        <dbReference type="Proteomes" id="UP000006304"/>
    </source>
</evidence>
<evidence type="ECO:0000256" key="1">
    <source>
        <dbReference type="SAM" id="MobiDB-lite"/>
    </source>
</evidence>
<sequence length="443" mass="46834">MAATPLAPGVAGPAIASAAAADARRPPVADSQRAASQAPSRGALIPSNEASRPRVPGRSESASSGAVSADPKASAPVIRSSHRSGRYEDLPGRTPAQAAESRAGGGPHGIADADRLGDAVRAAMVSAGSAHIVGDRVDGDLILARTLLAGILDVVPPLADWAVATMRHAAGLTVLVTSNEGAGYLPPGLYLPPEVSRPWGWKLPEEAIWEVLLDPARVLAEFGALREQRSGARLSAIVSSLPIAPGLRREMHDLPLQGQVSAVAGLELGTARSGRVDRLGLTSSSTLTRRIDKVPESAILDRCERMAMAAHAISIAQGVNRAVTLQAPALRDRILRAWRDGARIDEQWWQDLRDVDDLLAATMRAEKLDVSRIPLGELHSNRGSARGELTRVRRMLLERRCDELALGLGGAPTRQGLRDTVYAYAQIVRNQPAARDDAPVTTP</sequence>
<feature type="region of interest" description="Disordered" evidence="1">
    <location>
        <begin position="16"/>
        <end position="112"/>
    </location>
</feature>
<dbReference type="eggNOG" id="ENOG5031DPN">
    <property type="taxonomic scope" value="Bacteria"/>
</dbReference>
<protein>
    <submittedName>
        <fullName evidence="2">Uncharacterized protein</fullName>
    </submittedName>
</protein>
<evidence type="ECO:0000313" key="2">
    <source>
        <dbReference type="EMBL" id="AFU02722.1"/>
    </source>
</evidence>
<dbReference type="KEGG" id="nbr:O3I_023835"/>
<dbReference type="Proteomes" id="UP000006304">
    <property type="component" value="Chromosome"/>
</dbReference>
<proteinExistence type="predicted"/>
<organism evidence="2 3">
    <name type="scientific">Nocardia brasiliensis (strain ATCC 700358 / HUJEG-1)</name>
    <dbReference type="NCBI Taxonomy" id="1133849"/>
    <lineage>
        <taxon>Bacteria</taxon>
        <taxon>Bacillati</taxon>
        <taxon>Actinomycetota</taxon>
        <taxon>Actinomycetes</taxon>
        <taxon>Mycobacteriales</taxon>
        <taxon>Nocardiaceae</taxon>
        <taxon>Nocardia</taxon>
    </lineage>
</organism>
<name>K0EZ05_NOCB7</name>
<gene>
    <name evidence="2" type="ORF">O3I_023835</name>
</gene>
<dbReference type="EMBL" id="CP003876">
    <property type="protein sequence ID" value="AFU02722.1"/>
    <property type="molecule type" value="Genomic_DNA"/>
</dbReference>
<keyword evidence="3" id="KW-1185">Reference proteome</keyword>
<dbReference type="HOGENOM" id="CLU_617956_0_0_11"/>